<name>A0A1S9N1H2_CLOBE</name>
<dbReference type="GO" id="GO:0005524">
    <property type="term" value="F:ATP binding"/>
    <property type="evidence" value="ECO:0007669"/>
    <property type="project" value="UniProtKB-KW"/>
</dbReference>
<evidence type="ECO:0000256" key="4">
    <source>
        <dbReference type="ARBA" id="ARBA00022840"/>
    </source>
</evidence>
<organism evidence="9 10">
    <name type="scientific">Clostridium beijerinckii</name>
    <name type="common">Clostridium MP</name>
    <dbReference type="NCBI Taxonomy" id="1520"/>
    <lineage>
        <taxon>Bacteria</taxon>
        <taxon>Bacillati</taxon>
        <taxon>Bacillota</taxon>
        <taxon>Clostridia</taxon>
        <taxon>Eubacteriales</taxon>
        <taxon>Clostridiaceae</taxon>
        <taxon>Clostridium</taxon>
    </lineage>
</organism>
<evidence type="ECO:0000256" key="2">
    <source>
        <dbReference type="ARBA" id="ARBA00022801"/>
    </source>
</evidence>
<dbReference type="InterPro" id="IPR014014">
    <property type="entry name" value="RNA_helicase_DEAD_Q_motif"/>
</dbReference>
<dbReference type="GO" id="GO:0005840">
    <property type="term" value="C:ribosome"/>
    <property type="evidence" value="ECO:0007669"/>
    <property type="project" value="TreeGrafter"/>
</dbReference>
<evidence type="ECO:0000259" key="6">
    <source>
        <dbReference type="PROSITE" id="PS51192"/>
    </source>
</evidence>
<dbReference type="EMBL" id="MWMH01000009">
    <property type="protein sequence ID" value="OOP71339.1"/>
    <property type="molecule type" value="Genomic_DNA"/>
</dbReference>
<dbReference type="SUPFAM" id="SSF52540">
    <property type="entry name" value="P-loop containing nucleoside triphosphate hydrolases"/>
    <property type="match status" value="1"/>
</dbReference>
<evidence type="ECO:0000256" key="5">
    <source>
        <dbReference type="PROSITE-ProRule" id="PRU00552"/>
    </source>
</evidence>
<evidence type="ECO:0000256" key="1">
    <source>
        <dbReference type="ARBA" id="ARBA00022741"/>
    </source>
</evidence>
<dbReference type="SMART" id="SM00490">
    <property type="entry name" value="HELICc"/>
    <property type="match status" value="1"/>
</dbReference>
<dbReference type="PROSITE" id="PS51194">
    <property type="entry name" value="HELICASE_CTER"/>
    <property type="match status" value="1"/>
</dbReference>
<dbReference type="InterPro" id="IPR044742">
    <property type="entry name" value="DEAD/DEAH_RhlB"/>
</dbReference>
<dbReference type="PANTHER" id="PTHR47963">
    <property type="entry name" value="DEAD-BOX ATP-DEPENDENT RNA HELICASE 47, MITOCHONDRIAL"/>
    <property type="match status" value="1"/>
</dbReference>
<dbReference type="InterPro" id="IPR001650">
    <property type="entry name" value="Helicase_C-like"/>
</dbReference>
<dbReference type="PANTHER" id="PTHR47963:SF7">
    <property type="entry name" value="ATP-DEPENDENT RNA HELICASE YFML-RELATED"/>
    <property type="match status" value="1"/>
</dbReference>
<dbReference type="Gene3D" id="3.40.50.300">
    <property type="entry name" value="P-loop containing nucleotide triphosphate hydrolases"/>
    <property type="match status" value="2"/>
</dbReference>
<dbReference type="PROSITE" id="PS51195">
    <property type="entry name" value="Q_MOTIF"/>
    <property type="match status" value="1"/>
</dbReference>
<reference evidence="9 10" key="1">
    <citation type="submission" date="2017-02" db="EMBL/GenBank/DDBJ databases">
        <title>Genome sequence of Clostridium beijerinckii Br21.</title>
        <authorList>
            <person name="Fonseca B.C."/>
            <person name="Guazzaroni M.E."/>
            <person name="Riano-Pachon D.M."/>
            <person name="Reginatto V."/>
        </authorList>
    </citation>
    <scope>NUCLEOTIDE SEQUENCE [LARGE SCALE GENOMIC DNA]</scope>
    <source>
        <strain evidence="9 10">Br21</strain>
    </source>
</reference>
<keyword evidence="3 9" id="KW-0347">Helicase</keyword>
<dbReference type="CDD" id="cd00268">
    <property type="entry name" value="DEADc"/>
    <property type="match status" value="1"/>
</dbReference>
<dbReference type="GO" id="GO:0033592">
    <property type="term" value="F:RNA strand annealing activity"/>
    <property type="evidence" value="ECO:0007669"/>
    <property type="project" value="TreeGrafter"/>
</dbReference>
<evidence type="ECO:0000313" key="10">
    <source>
        <dbReference type="Proteomes" id="UP000190959"/>
    </source>
</evidence>
<dbReference type="GO" id="GO:0009409">
    <property type="term" value="P:response to cold"/>
    <property type="evidence" value="ECO:0007669"/>
    <property type="project" value="TreeGrafter"/>
</dbReference>
<dbReference type="PROSITE" id="PS51192">
    <property type="entry name" value="HELICASE_ATP_BIND_1"/>
    <property type="match status" value="1"/>
</dbReference>
<evidence type="ECO:0000259" key="8">
    <source>
        <dbReference type="PROSITE" id="PS51195"/>
    </source>
</evidence>
<keyword evidence="4" id="KW-0067">ATP-binding</keyword>
<dbReference type="InterPro" id="IPR050547">
    <property type="entry name" value="DEAD_box_RNA_helicases"/>
</dbReference>
<feature type="domain" description="Helicase ATP-binding" evidence="6">
    <location>
        <begin position="34"/>
        <end position="207"/>
    </location>
</feature>
<dbReference type="Pfam" id="PF00271">
    <property type="entry name" value="Helicase_C"/>
    <property type="match status" value="1"/>
</dbReference>
<accession>A0A1S9N1H2</accession>
<dbReference type="GO" id="GO:0003724">
    <property type="term" value="F:RNA helicase activity"/>
    <property type="evidence" value="ECO:0007669"/>
    <property type="project" value="InterPro"/>
</dbReference>
<protein>
    <submittedName>
        <fullName evidence="9">Helicase</fullName>
    </submittedName>
</protein>
<feature type="short sequence motif" description="Q motif" evidence="5">
    <location>
        <begin position="3"/>
        <end position="31"/>
    </location>
</feature>
<feature type="domain" description="Helicase C-terminal" evidence="7">
    <location>
        <begin position="234"/>
        <end position="378"/>
    </location>
</feature>
<dbReference type="GO" id="GO:0016787">
    <property type="term" value="F:hydrolase activity"/>
    <property type="evidence" value="ECO:0007669"/>
    <property type="project" value="UniProtKB-KW"/>
</dbReference>
<dbReference type="InterPro" id="IPR014001">
    <property type="entry name" value="Helicase_ATP-bd"/>
</dbReference>
<dbReference type="InterPro" id="IPR011545">
    <property type="entry name" value="DEAD/DEAH_box_helicase_dom"/>
</dbReference>
<gene>
    <name evidence="9" type="ORF">CBEIBR21_21990</name>
</gene>
<keyword evidence="1" id="KW-0547">Nucleotide-binding</keyword>
<sequence length="402" mass="45378">MINSFSDLNLNSSIIEGLQKQNINIPTSIQANSILPALEGKDIIGEAFTGSGKTLAYLLPLFHKIDTSKREMQGIILAPTHELAKQIEDQIKLLAENSSFPITSLSIIGDVNINNQIKKLKEIKPHIIVGSTGRILDLIRKKKITAHTIKTIVIDEGDNLLDPKRSNITKDIVKSTMRDRQLMLFSASIKPETLETAKSLMKEPIIIKSEDKPLINPNIEHMFIICERRDKFETLRKVLVAAKPEKAIIFVNNNEDIELTTAKLNYHSKDCFAMTGKISKEDRKLAIESFRTGKIKILVSSDVTARGLDVADITHVFHLDLPLKLNEYLHRSGRTARGNAHGTSICILTVQQLNIIKKYEREFNIQFKEKKVFGGVLEDANYNSNTKQYEQKNKSYSSKFNK</sequence>
<comment type="caution">
    <text evidence="9">The sequence shown here is derived from an EMBL/GenBank/DDBJ whole genome shotgun (WGS) entry which is preliminary data.</text>
</comment>
<dbReference type="CDD" id="cd18787">
    <property type="entry name" value="SF2_C_DEAD"/>
    <property type="match status" value="1"/>
</dbReference>
<dbReference type="GO" id="GO:0005829">
    <property type="term" value="C:cytosol"/>
    <property type="evidence" value="ECO:0007669"/>
    <property type="project" value="TreeGrafter"/>
</dbReference>
<evidence type="ECO:0000256" key="3">
    <source>
        <dbReference type="ARBA" id="ARBA00022806"/>
    </source>
</evidence>
<dbReference type="RefSeq" id="WP_078117067.1">
    <property type="nucleotide sequence ID" value="NZ_CP144906.1"/>
</dbReference>
<proteinExistence type="predicted"/>
<dbReference type="InterPro" id="IPR027417">
    <property type="entry name" value="P-loop_NTPase"/>
</dbReference>
<dbReference type="AlphaFoldDB" id="A0A1S9N1H2"/>
<keyword evidence="2" id="KW-0378">Hydrolase</keyword>
<dbReference type="Pfam" id="PF00270">
    <property type="entry name" value="DEAD"/>
    <property type="match status" value="1"/>
</dbReference>
<dbReference type="Proteomes" id="UP000190959">
    <property type="component" value="Unassembled WGS sequence"/>
</dbReference>
<evidence type="ECO:0000313" key="9">
    <source>
        <dbReference type="EMBL" id="OOP71339.1"/>
    </source>
</evidence>
<evidence type="ECO:0000259" key="7">
    <source>
        <dbReference type="PROSITE" id="PS51194"/>
    </source>
</evidence>
<dbReference type="SMART" id="SM00487">
    <property type="entry name" value="DEXDc"/>
    <property type="match status" value="1"/>
</dbReference>
<feature type="domain" description="DEAD-box RNA helicase Q" evidence="8">
    <location>
        <begin position="3"/>
        <end position="31"/>
    </location>
</feature>